<evidence type="ECO:0000313" key="1">
    <source>
        <dbReference type="EMBL" id="KAH3789107.1"/>
    </source>
</evidence>
<name>A0A9D4F465_DREPO</name>
<organism evidence="1 2">
    <name type="scientific">Dreissena polymorpha</name>
    <name type="common">Zebra mussel</name>
    <name type="synonym">Mytilus polymorpha</name>
    <dbReference type="NCBI Taxonomy" id="45954"/>
    <lineage>
        <taxon>Eukaryota</taxon>
        <taxon>Metazoa</taxon>
        <taxon>Spiralia</taxon>
        <taxon>Lophotrochozoa</taxon>
        <taxon>Mollusca</taxon>
        <taxon>Bivalvia</taxon>
        <taxon>Autobranchia</taxon>
        <taxon>Heteroconchia</taxon>
        <taxon>Euheterodonta</taxon>
        <taxon>Imparidentia</taxon>
        <taxon>Neoheterodontei</taxon>
        <taxon>Myida</taxon>
        <taxon>Dreissenoidea</taxon>
        <taxon>Dreissenidae</taxon>
        <taxon>Dreissena</taxon>
    </lineage>
</organism>
<dbReference type="AlphaFoldDB" id="A0A9D4F465"/>
<keyword evidence="2" id="KW-1185">Reference proteome</keyword>
<reference evidence="1" key="2">
    <citation type="submission" date="2020-11" db="EMBL/GenBank/DDBJ databases">
        <authorList>
            <person name="McCartney M.A."/>
            <person name="Auch B."/>
            <person name="Kono T."/>
            <person name="Mallez S."/>
            <person name="Becker A."/>
            <person name="Gohl D.M."/>
            <person name="Silverstein K.A.T."/>
            <person name="Koren S."/>
            <person name="Bechman K.B."/>
            <person name="Herman A."/>
            <person name="Abrahante J.E."/>
            <person name="Garbe J."/>
        </authorList>
    </citation>
    <scope>NUCLEOTIDE SEQUENCE</scope>
    <source>
        <strain evidence="1">Duluth1</strain>
        <tissue evidence="1">Whole animal</tissue>
    </source>
</reference>
<evidence type="ECO:0000313" key="2">
    <source>
        <dbReference type="Proteomes" id="UP000828390"/>
    </source>
</evidence>
<proteinExistence type="predicted"/>
<accession>A0A9D4F465</accession>
<reference evidence="1" key="1">
    <citation type="journal article" date="2019" name="bioRxiv">
        <title>The Genome of the Zebra Mussel, Dreissena polymorpha: A Resource for Invasive Species Research.</title>
        <authorList>
            <person name="McCartney M.A."/>
            <person name="Auch B."/>
            <person name="Kono T."/>
            <person name="Mallez S."/>
            <person name="Zhang Y."/>
            <person name="Obille A."/>
            <person name="Becker A."/>
            <person name="Abrahante J.E."/>
            <person name="Garbe J."/>
            <person name="Badalamenti J.P."/>
            <person name="Herman A."/>
            <person name="Mangelson H."/>
            <person name="Liachko I."/>
            <person name="Sullivan S."/>
            <person name="Sone E.D."/>
            <person name="Koren S."/>
            <person name="Silverstein K.A.T."/>
            <person name="Beckman K.B."/>
            <person name="Gohl D.M."/>
        </authorList>
    </citation>
    <scope>NUCLEOTIDE SEQUENCE</scope>
    <source>
        <strain evidence="1">Duluth1</strain>
        <tissue evidence="1">Whole animal</tissue>
    </source>
</reference>
<dbReference type="EMBL" id="JAIWYP010000008">
    <property type="protein sequence ID" value="KAH3789107.1"/>
    <property type="molecule type" value="Genomic_DNA"/>
</dbReference>
<dbReference type="Proteomes" id="UP000828390">
    <property type="component" value="Unassembled WGS sequence"/>
</dbReference>
<gene>
    <name evidence="1" type="ORF">DPMN_167276</name>
</gene>
<comment type="caution">
    <text evidence="1">The sequence shown here is derived from an EMBL/GenBank/DDBJ whole genome shotgun (WGS) entry which is preliminary data.</text>
</comment>
<protein>
    <submittedName>
        <fullName evidence="1">Uncharacterized protein</fullName>
    </submittedName>
</protein>
<sequence length="58" mass="6840">MTWNLLERVPLDASCFQVSFRVAVLYRWRWLGPPVQLFFSFSIGRQEDDGLKPRLLLA</sequence>